<name>A0AAN9NU35_PSOTE</name>
<protein>
    <submittedName>
        <fullName evidence="1">Uncharacterized protein</fullName>
    </submittedName>
</protein>
<proteinExistence type="predicted"/>
<dbReference type="AlphaFoldDB" id="A0AAN9NU35"/>
<reference evidence="1 2" key="1">
    <citation type="submission" date="2024-01" db="EMBL/GenBank/DDBJ databases">
        <title>The genomes of 5 underutilized Papilionoideae crops provide insights into root nodulation and disease resistanc.</title>
        <authorList>
            <person name="Jiang F."/>
        </authorList>
    </citation>
    <scope>NUCLEOTIDE SEQUENCE [LARGE SCALE GENOMIC DNA]</scope>
    <source>
        <strain evidence="1">DUOXIRENSHENG_FW03</strain>
        <tissue evidence="1">Leaves</tissue>
    </source>
</reference>
<dbReference type="EMBL" id="JAYMYS010000040">
    <property type="protein sequence ID" value="KAK7375848.1"/>
    <property type="molecule type" value="Genomic_DNA"/>
</dbReference>
<keyword evidence="2" id="KW-1185">Reference proteome</keyword>
<comment type="caution">
    <text evidence="1">The sequence shown here is derived from an EMBL/GenBank/DDBJ whole genome shotgun (WGS) entry which is preliminary data.</text>
</comment>
<organism evidence="1 2">
    <name type="scientific">Psophocarpus tetragonolobus</name>
    <name type="common">Winged bean</name>
    <name type="synonym">Dolichos tetragonolobus</name>
    <dbReference type="NCBI Taxonomy" id="3891"/>
    <lineage>
        <taxon>Eukaryota</taxon>
        <taxon>Viridiplantae</taxon>
        <taxon>Streptophyta</taxon>
        <taxon>Embryophyta</taxon>
        <taxon>Tracheophyta</taxon>
        <taxon>Spermatophyta</taxon>
        <taxon>Magnoliopsida</taxon>
        <taxon>eudicotyledons</taxon>
        <taxon>Gunneridae</taxon>
        <taxon>Pentapetalae</taxon>
        <taxon>rosids</taxon>
        <taxon>fabids</taxon>
        <taxon>Fabales</taxon>
        <taxon>Fabaceae</taxon>
        <taxon>Papilionoideae</taxon>
        <taxon>50 kb inversion clade</taxon>
        <taxon>NPAAA clade</taxon>
        <taxon>indigoferoid/millettioid clade</taxon>
        <taxon>Phaseoleae</taxon>
        <taxon>Psophocarpus</taxon>
    </lineage>
</organism>
<evidence type="ECO:0000313" key="1">
    <source>
        <dbReference type="EMBL" id="KAK7375848.1"/>
    </source>
</evidence>
<sequence length="161" mass="17268">MVGVAIGFASTTASPAVAKSERERAARPTEVLKAFEAYTSLLHDLKKGSNLTLKSLFKGGALLSINGKISVRGVIRNPRKDRLRLPPRSHEDLYVLVQSRTTEIFRSACVGAAQIKKSLVFRPARLLLDPGMAPGEGAAMPPLQRPAPGLCKRIEAGGSRP</sequence>
<evidence type="ECO:0000313" key="2">
    <source>
        <dbReference type="Proteomes" id="UP001386955"/>
    </source>
</evidence>
<dbReference type="Proteomes" id="UP001386955">
    <property type="component" value="Unassembled WGS sequence"/>
</dbReference>
<gene>
    <name evidence="1" type="ORF">VNO78_35161</name>
</gene>
<accession>A0AAN9NU35</accession>